<reference evidence="4" key="1">
    <citation type="journal article" date="2022" name="bioRxiv">
        <title>Genomics of Preaxostyla Flagellates Illuminates Evolutionary Transitions and the Path Towards Mitochondrial Loss.</title>
        <authorList>
            <person name="Novak L.V.F."/>
            <person name="Treitli S.C."/>
            <person name="Pyrih J."/>
            <person name="Halakuc P."/>
            <person name="Pipaliya S.V."/>
            <person name="Vacek V."/>
            <person name="Brzon O."/>
            <person name="Soukal P."/>
            <person name="Eme L."/>
            <person name="Dacks J.B."/>
            <person name="Karnkowska A."/>
            <person name="Elias M."/>
            <person name="Hampl V."/>
        </authorList>
    </citation>
    <scope>NUCLEOTIDE SEQUENCE</scope>
    <source>
        <strain evidence="4">RCP-MX</strain>
    </source>
</reference>
<keyword evidence="1 2" id="KW-0694">RNA-binding</keyword>
<dbReference type="Proteomes" id="UP001141327">
    <property type="component" value="Unassembled WGS sequence"/>
</dbReference>
<name>A0ABQ8USE9_9EUKA</name>
<dbReference type="InterPro" id="IPR050502">
    <property type="entry name" value="Euk_RNA-bind_prot"/>
</dbReference>
<dbReference type="Gene3D" id="3.30.70.330">
    <property type="match status" value="1"/>
</dbReference>
<dbReference type="PANTHER" id="PTHR48025">
    <property type="entry name" value="OS02G0815200 PROTEIN"/>
    <property type="match status" value="1"/>
</dbReference>
<evidence type="ECO:0000313" key="5">
    <source>
        <dbReference type="Proteomes" id="UP001141327"/>
    </source>
</evidence>
<sequence length="237" mass="25662">MGRSNTLFVANLPSDTERQEILPFFERYGKVVRCDLPPPRSGRSMRIAFVEFESSHDAEDALRGLQGYRFHGSSFSIDYAKLAPSAAWRHSPPPRRDDGNKRFRSPEVSFASWPFTAPVSVASPPLAARSVAPPVAAIPPVALASPPVARVPVPAPVAALATVSVAPLPAFPFALRPAVAISRCPSPVAPAAHQPVAHRPARPREETVALAPRQEHRQLRAAPTALRATCRTRRCNL</sequence>
<organism evidence="4 5">
    <name type="scientific">Paratrimastix pyriformis</name>
    <dbReference type="NCBI Taxonomy" id="342808"/>
    <lineage>
        <taxon>Eukaryota</taxon>
        <taxon>Metamonada</taxon>
        <taxon>Preaxostyla</taxon>
        <taxon>Paratrimastigidae</taxon>
        <taxon>Paratrimastix</taxon>
    </lineage>
</organism>
<dbReference type="InterPro" id="IPR012677">
    <property type="entry name" value="Nucleotide-bd_a/b_plait_sf"/>
</dbReference>
<protein>
    <submittedName>
        <fullName evidence="4">Splicing factor</fullName>
    </submittedName>
</protein>
<keyword evidence="5" id="KW-1185">Reference proteome</keyword>
<gene>
    <name evidence="4" type="ORF">PAPYR_3681</name>
</gene>
<dbReference type="InterPro" id="IPR035979">
    <property type="entry name" value="RBD_domain_sf"/>
</dbReference>
<proteinExistence type="predicted"/>
<dbReference type="SUPFAM" id="SSF54928">
    <property type="entry name" value="RNA-binding domain, RBD"/>
    <property type="match status" value="1"/>
</dbReference>
<dbReference type="Pfam" id="PF00076">
    <property type="entry name" value="RRM_1"/>
    <property type="match status" value="1"/>
</dbReference>
<dbReference type="InterPro" id="IPR000504">
    <property type="entry name" value="RRM_dom"/>
</dbReference>
<accession>A0ABQ8USE9</accession>
<evidence type="ECO:0000256" key="2">
    <source>
        <dbReference type="PROSITE-ProRule" id="PRU00176"/>
    </source>
</evidence>
<dbReference type="PROSITE" id="PS50102">
    <property type="entry name" value="RRM"/>
    <property type="match status" value="1"/>
</dbReference>
<feature type="domain" description="RRM" evidence="3">
    <location>
        <begin position="5"/>
        <end position="82"/>
    </location>
</feature>
<comment type="caution">
    <text evidence="4">The sequence shown here is derived from an EMBL/GenBank/DDBJ whole genome shotgun (WGS) entry which is preliminary data.</text>
</comment>
<dbReference type="PANTHER" id="PTHR48025:SF1">
    <property type="entry name" value="RRM DOMAIN-CONTAINING PROTEIN"/>
    <property type="match status" value="1"/>
</dbReference>
<evidence type="ECO:0000259" key="3">
    <source>
        <dbReference type="PROSITE" id="PS50102"/>
    </source>
</evidence>
<dbReference type="CDD" id="cd00590">
    <property type="entry name" value="RRM_SF"/>
    <property type="match status" value="1"/>
</dbReference>
<dbReference type="SMART" id="SM00360">
    <property type="entry name" value="RRM"/>
    <property type="match status" value="1"/>
</dbReference>
<evidence type="ECO:0000313" key="4">
    <source>
        <dbReference type="EMBL" id="KAJ4460279.1"/>
    </source>
</evidence>
<dbReference type="EMBL" id="JAPMOS010000014">
    <property type="protein sequence ID" value="KAJ4460279.1"/>
    <property type="molecule type" value="Genomic_DNA"/>
</dbReference>
<evidence type="ECO:0000256" key="1">
    <source>
        <dbReference type="ARBA" id="ARBA00022884"/>
    </source>
</evidence>